<dbReference type="Pfam" id="PF00107">
    <property type="entry name" value="ADH_zinc_N"/>
    <property type="match status" value="1"/>
</dbReference>
<dbReference type="GO" id="GO:0016628">
    <property type="term" value="F:oxidoreductase activity, acting on the CH-CH group of donors, NAD or NADP as acceptor"/>
    <property type="evidence" value="ECO:0007669"/>
    <property type="project" value="InterPro"/>
</dbReference>
<evidence type="ECO:0000259" key="2">
    <source>
        <dbReference type="SMART" id="SM00829"/>
    </source>
</evidence>
<dbReference type="InterPro" id="IPR013149">
    <property type="entry name" value="ADH-like_C"/>
</dbReference>
<keyword evidence="4" id="KW-1185">Reference proteome</keyword>
<comment type="caution">
    <text evidence="3">The sequence shown here is derived from an EMBL/GenBank/DDBJ whole genome shotgun (WGS) entry which is preliminary data.</text>
</comment>
<dbReference type="InterPro" id="IPR020843">
    <property type="entry name" value="ER"/>
</dbReference>
<organism evidence="3 4">
    <name type="scientific">Apophysomyces ossiformis</name>
    <dbReference type="NCBI Taxonomy" id="679940"/>
    <lineage>
        <taxon>Eukaryota</taxon>
        <taxon>Fungi</taxon>
        <taxon>Fungi incertae sedis</taxon>
        <taxon>Mucoromycota</taxon>
        <taxon>Mucoromycotina</taxon>
        <taxon>Mucoromycetes</taxon>
        <taxon>Mucorales</taxon>
        <taxon>Mucorineae</taxon>
        <taxon>Mucoraceae</taxon>
        <taxon>Apophysomyces</taxon>
    </lineage>
</organism>
<dbReference type="InterPro" id="IPR045010">
    <property type="entry name" value="MDR_fam"/>
</dbReference>
<keyword evidence="1" id="KW-0560">Oxidoreductase</keyword>
<proteinExistence type="predicted"/>
<dbReference type="FunFam" id="3.40.50.720:FF:000121">
    <property type="entry name" value="Prostaglandin reductase 2"/>
    <property type="match status" value="1"/>
</dbReference>
<dbReference type="SUPFAM" id="SSF50129">
    <property type="entry name" value="GroES-like"/>
    <property type="match status" value="1"/>
</dbReference>
<protein>
    <recommendedName>
        <fullName evidence="2">Enoyl reductase (ER) domain-containing protein</fullName>
    </recommendedName>
</protein>
<reference evidence="3" key="1">
    <citation type="submission" date="2020-01" db="EMBL/GenBank/DDBJ databases">
        <title>Genome Sequencing of Three Apophysomyces-Like Fungal Strains Confirms a Novel Fungal Genus in the Mucoromycota with divergent Burkholderia-like Endosymbiotic Bacteria.</title>
        <authorList>
            <person name="Stajich J.E."/>
            <person name="Macias A.M."/>
            <person name="Carter-House D."/>
            <person name="Lovett B."/>
            <person name="Kasson L.R."/>
            <person name="Berry K."/>
            <person name="Grigoriev I."/>
            <person name="Chang Y."/>
            <person name="Spatafora J."/>
            <person name="Kasson M.T."/>
        </authorList>
    </citation>
    <scope>NUCLEOTIDE SEQUENCE</scope>
    <source>
        <strain evidence="3">NRRL A-21654</strain>
    </source>
</reference>
<evidence type="ECO:0000256" key="1">
    <source>
        <dbReference type="ARBA" id="ARBA00023002"/>
    </source>
</evidence>
<dbReference type="SMART" id="SM00829">
    <property type="entry name" value="PKS_ER"/>
    <property type="match status" value="1"/>
</dbReference>
<dbReference type="PANTHER" id="PTHR43205:SF7">
    <property type="entry name" value="PROSTAGLANDIN REDUCTASE 1"/>
    <property type="match status" value="1"/>
</dbReference>
<gene>
    <name evidence="3" type="ORF">EC973_006056</name>
</gene>
<dbReference type="Gene3D" id="3.40.50.720">
    <property type="entry name" value="NAD(P)-binding Rossmann-like Domain"/>
    <property type="match status" value="1"/>
</dbReference>
<dbReference type="Proteomes" id="UP000605846">
    <property type="component" value="Unassembled WGS sequence"/>
</dbReference>
<feature type="domain" description="Enoyl reductase (ER)" evidence="2">
    <location>
        <begin position="22"/>
        <end position="343"/>
    </location>
</feature>
<dbReference type="InterPro" id="IPR011032">
    <property type="entry name" value="GroES-like_sf"/>
</dbReference>
<evidence type="ECO:0000313" key="3">
    <source>
        <dbReference type="EMBL" id="KAF7728503.1"/>
    </source>
</evidence>
<dbReference type="SUPFAM" id="SSF51735">
    <property type="entry name" value="NAD(P)-binding Rossmann-fold domains"/>
    <property type="match status" value="1"/>
</dbReference>
<sequence>MIMVKNTQVIFAKIPTGVPVDGEHLQVKTSSIDLEAPLSEGEVILKQLIISVDPYMRGRMRDASVESYSPAFELGKPLSGDVVSTVLKSNNPKYKPGDIVTGFGVHEEYSRIGAAQAEGTFRVREDIRKHKLPLSYYVGVLGMPGLTAYAGLLRHGQPKSGETLYISAASGAVGQLVGQIGKVLDLCVVGSAGSDDKVAYLKEIGFDAAFNYKSGSLDDLLTQHCPKGIDIYFENVGGPMLEAAIDHANNFARIVACGMISQYNKEKPDGIHNLMQVIAKRLRIEGFIVSDDNDMQSEFTKRVTNWLLEGKVKYRETIAEGIEKTPCALIDVLEGRNFGKQVVRVAEV</sequence>
<dbReference type="PANTHER" id="PTHR43205">
    <property type="entry name" value="PROSTAGLANDIN REDUCTASE"/>
    <property type="match status" value="1"/>
</dbReference>
<accession>A0A8H7BNX2</accession>
<dbReference type="InterPro" id="IPR041694">
    <property type="entry name" value="ADH_N_2"/>
</dbReference>
<dbReference type="EMBL" id="JABAYA010000036">
    <property type="protein sequence ID" value="KAF7728503.1"/>
    <property type="molecule type" value="Genomic_DNA"/>
</dbReference>
<dbReference type="Gene3D" id="3.90.180.10">
    <property type="entry name" value="Medium-chain alcohol dehydrogenases, catalytic domain"/>
    <property type="match status" value="1"/>
</dbReference>
<evidence type="ECO:0000313" key="4">
    <source>
        <dbReference type="Proteomes" id="UP000605846"/>
    </source>
</evidence>
<dbReference type="Pfam" id="PF16884">
    <property type="entry name" value="ADH_N_2"/>
    <property type="match status" value="1"/>
</dbReference>
<dbReference type="OrthoDB" id="809632at2759"/>
<dbReference type="InterPro" id="IPR036291">
    <property type="entry name" value="NAD(P)-bd_dom_sf"/>
</dbReference>
<dbReference type="AlphaFoldDB" id="A0A8H7BNX2"/>
<dbReference type="CDD" id="cd05288">
    <property type="entry name" value="PGDH"/>
    <property type="match status" value="1"/>
</dbReference>
<name>A0A8H7BNX2_9FUNG</name>